<dbReference type="RefSeq" id="XP_029223647.1">
    <property type="nucleotide sequence ID" value="XM_029376216.1"/>
</dbReference>
<evidence type="ECO:0000256" key="10">
    <source>
        <dbReference type="PIRSR" id="PIRSR610347-2"/>
    </source>
</evidence>
<proteinExistence type="inferred from homology"/>
<keyword evidence="7" id="KW-0234">DNA repair</keyword>
<comment type="subcellular location">
    <subcellularLocation>
        <location evidence="1">Nucleus</location>
    </subcellularLocation>
</comment>
<dbReference type="CDD" id="cd09123">
    <property type="entry name" value="PLDc_Tdp1_2"/>
    <property type="match status" value="1"/>
</dbReference>
<dbReference type="GO" id="GO:0017005">
    <property type="term" value="F:3'-tyrosyl-DNA phosphodiesterase activity"/>
    <property type="evidence" value="ECO:0007669"/>
    <property type="project" value="TreeGrafter"/>
</dbReference>
<keyword evidence="4" id="KW-0227">DNA damage</keyword>
<gene>
    <name evidence="12" type="ORF">Tco025E_09397</name>
</gene>
<comment type="caution">
    <text evidence="12">The sequence shown here is derived from an EMBL/GenBank/DDBJ whole genome shotgun (WGS) entry which is preliminary data.</text>
</comment>
<organism evidence="12 13">
    <name type="scientific">Trypanosoma conorhini</name>
    <dbReference type="NCBI Taxonomy" id="83891"/>
    <lineage>
        <taxon>Eukaryota</taxon>
        <taxon>Discoba</taxon>
        <taxon>Euglenozoa</taxon>
        <taxon>Kinetoplastea</taxon>
        <taxon>Metakinetoplastina</taxon>
        <taxon>Trypanosomatida</taxon>
        <taxon>Trypanosomatidae</taxon>
        <taxon>Trypanosoma</taxon>
    </lineage>
</organism>
<dbReference type="AlphaFoldDB" id="A0A3R7N6Z5"/>
<evidence type="ECO:0000256" key="8">
    <source>
        <dbReference type="ARBA" id="ARBA00023242"/>
    </source>
</evidence>
<dbReference type="GO" id="GO:0004527">
    <property type="term" value="F:exonuclease activity"/>
    <property type="evidence" value="ECO:0007669"/>
    <property type="project" value="UniProtKB-KW"/>
</dbReference>
<feature type="site" description="Interaction with DNA" evidence="11">
    <location>
        <position position="380"/>
    </location>
</feature>
<sequence>MSFWVNRVEGLSDNNPAALTLSDLLYCDVNDQEEVWSYLILANYMVDTDWLLEVAPSLAQTKRLLCIISGEKGYAKKVQSSSLFRRINADKIRIVEAKLPLPFGVHHSKLAVCVNAKGIRVAVFTANFIHEDWAYKTQGIYVQDFPRYSTSLKDTRTNTTFSDGTEDRGNRFKNELLGYLNYYGIFSNLSNKVAIPITIFDEIDFSSVNVEIITSIPGYHRYSDRNAYGLGRIPRVLQAIGVASSNNRHVASLVWQFSSQGKLTDSFLNALEKAMLSEGEDSEDANKNPLCHEVQIVYPTEAEVKESLEGWRGGLALPLRLSSCHTYINQRLHRWGQSNEGSCSKVILRRRALPHIKTYMRLTEKRDGIKWFILTSANLSRAAWGEWQKKETQLAIRSYEFGVVYGKNSFIQFLEGIPFSVTPSKPIPIPSLVEDDGLVKVHIDPGEKQSIERGPALFLPYDPLHLEPYASTVQMREGKGNTCESQLNTDDIPWVIDLPHFGNDIFGKELLTAMELERISAHTISEISKNENAGCEMLMRKRERLE</sequence>
<keyword evidence="3" id="KW-0540">Nuclease</keyword>
<dbReference type="SUPFAM" id="SSF56024">
    <property type="entry name" value="Phospholipase D/nuclease"/>
    <property type="match status" value="2"/>
</dbReference>
<evidence type="ECO:0000313" key="13">
    <source>
        <dbReference type="Proteomes" id="UP000284403"/>
    </source>
</evidence>
<evidence type="ECO:0000256" key="1">
    <source>
        <dbReference type="ARBA" id="ARBA00004123"/>
    </source>
</evidence>
<evidence type="ECO:0000256" key="6">
    <source>
        <dbReference type="ARBA" id="ARBA00022839"/>
    </source>
</evidence>
<dbReference type="CDD" id="cd09122">
    <property type="entry name" value="PLDc_Tdp1_1"/>
    <property type="match status" value="1"/>
</dbReference>
<feature type="binding site" evidence="10">
    <location>
        <position position="109"/>
    </location>
    <ligand>
        <name>substrate</name>
    </ligand>
</feature>
<evidence type="ECO:0000256" key="9">
    <source>
        <dbReference type="PIRSR" id="PIRSR610347-1"/>
    </source>
</evidence>
<keyword evidence="8" id="KW-0539">Nucleus</keyword>
<dbReference type="PANTHER" id="PTHR12415">
    <property type="entry name" value="TYROSYL-DNA PHOSPHODIESTERASE 1"/>
    <property type="match status" value="1"/>
</dbReference>
<evidence type="ECO:0000256" key="11">
    <source>
        <dbReference type="PIRSR" id="PIRSR610347-3"/>
    </source>
</evidence>
<evidence type="ECO:0000313" key="12">
    <source>
        <dbReference type="EMBL" id="RNE97626.1"/>
    </source>
</evidence>
<accession>A0A3R7N6Z5</accession>
<dbReference type="GO" id="GO:0003697">
    <property type="term" value="F:single-stranded DNA binding"/>
    <property type="evidence" value="ECO:0007669"/>
    <property type="project" value="TreeGrafter"/>
</dbReference>
<dbReference type="EC" id="3.1.4.-" evidence="12"/>
<reference evidence="12 13" key="1">
    <citation type="journal article" date="2018" name="BMC Genomics">
        <title>Genomic comparison of Trypanosoma conorhini and Trypanosoma rangeli to Trypanosoma cruzi strains of high and low virulence.</title>
        <authorList>
            <person name="Bradwell K.R."/>
            <person name="Koparde V.N."/>
            <person name="Matveyev A.V."/>
            <person name="Serrano M.G."/>
            <person name="Alves J.M."/>
            <person name="Parikh H."/>
            <person name="Huang B."/>
            <person name="Lee V."/>
            <person name="Espinosa-Alvarez O."/>
            <person name="Ortiz P.A."/>
            <person name="Costa-Martins A.G."/>
            <person name="Teixeira M.M."/>
            <person name="Buck G.A."/>
        </authorList>
    </citation>
    <scope>NUCLEOTIDE SEQUENCE [LARGE SCALE GENOMIC DNA]</scope>
    <source>
        <strain evidence="12 13">025E</strain>
    </source>
</reference>
<dbReference type="InterPro" id="IPR010347">
    <property type="entry name" value="Tdp1"/>
</dbReference>
<dbReference type="Gene3D" id="3.30.870.10">
    <property type="entry name" value="Endonuclease Chain A"/>
    <property type="match status" value="2"/>
</dbReference>
<comment type="similarity">
    <text evidence="2">Belongs to the tyrosyl-DNA phosphodiesterase family.</text>
</comment>
<feature type="binding site" evidence="10">
    <location>
        <position position="357"/>
    </location>
    <ligand>
        <name>substrate</name>
    </ligand>
</feature>
<dbReference type="PANTHER" id="PTHR12415:SF0">
    <property type="entry name" value="TYROSYL-DNA PHOSPHODIESTERASE 1"/>
    <property type="match status" value="1"/>
</dbReference>
<dbReference type="Pfam" id="PF06087">
    <property type="entry name" value="Tyr-DNA_phospho"/>
    <property type="match status" value="1"/>
</dbReference>
<dbReference type="Proteomes" id="UP000284403">
    <property type="component" value="Unassembled WGS sequence"/>
</dbReference>
<evidence type="ECO:0000256" key="7">
    <source>
        <dbReference type="ARBA" id="ARBA00023204"/>
    </source>
</evidence>
<dbReference type="GO" id="GO:0005634">
    <property type="term" value="C:nucleus"/>
    <property type="evidence" value="ECO:0007669"/>
    <property type="project" value="UniProtKB-SubCell"/>
</dbReference>
<keyword evidence="13" id="KW-1185">Reference proteome</keyword>
<protein>
    <submittedName>
        <fullName evidence="12">Putative tyrosyl-DNA Phosphodiesterase (Tdp1)</fullName>
        <ecNumber evidence="12">3.1.4.-</ecNumber>
    </submittedName>
</protein>
<dbReference type="GO" id="GO:0006281">
    <property type="term" value="P:DNA repair"/>
    <property type="evidence" value="ECO:0007669"/>
    <property type="project" value="UniProtKB-KW"/>
</dbReference>
<name>A0A3R7N6Z5_9TRYP</name>
<feature type="active site" description="Proton donor/acceptor" evidence="9">
    <location>
        <position position="355"/>
    </location>
</feature>
<feature type="active site" description="Nucleophile" evidence="9">
    <location>
        <position position="107"/>
    </location>
</feature>
<evidence type="ECO:0000256" key="4">
    <source>
        <dbReference type="ARBA" id="ARBA00022763"/>
    </source>
</evidence>
<evidence type="ECO:0000256" key="5">
    <source>
        <dbReference type="ARBA" id="ARBA00022801"/>
    </source>
</evidence>
<keyword evidence="5 12" id="KW-0378">Hydrolase</keyword>
<dbReference type="OrthoDB" id="47785at2759"/>
<keyword evidence="6" id="KW-0269">Exonuclease</keyword>
<dbReference type="GeneID" id="40323008"/>
<dbReference type="EMBL" id="MKKU01001114">
    <property type="protein sequence ID" value="RNE97626.1"/>
    <property type="molecule type" value="Genomic_DNA"/>
</dbReference>
<evidence type="ECO:0000256" key="2">
    <source>
        <dbReference type="ARBA" id="ARBA00010205"/>
    </source>
</evidence>
<dbReference type="GO" id="GO:0003690">
    <property type="term" value="F:double-stranded DNA binding"/>
    <property type="evidence" value="ECO:0007669"/>
    <property type="project" value="TreeGrafter"/>
</dbReference>
<evidence type="ECO:0000256" key="3">
    <source>
        <dbReference type="ARBA" id="ARBA00022722"/>
    </source>
</evidence>